<dbReference type="HOGENOM" id="CLU_1026983_0_0_1"/>
<dbReference type="EMBL" id="HG793125">
    <property type="protein sequence ID" value="CDK24092.1"/>
    <property type="molecule type" value="Genomic_DNA"/>
</dbReference>
<dbReference type="GeneID" id="34517498"/>
<dbReference type="Proteomes" id="UP000019384">
    <property type="component" value="Unassembled WGS sequence"/>
</dbReference>
<sequence length="271" mass="27645">MLHNHVTSKGLSRDACDLVGDKKRVWFRWKAGFSAYFRAFLSLEKNPFFFSALTSTFFSGFAALTGAAAGVFSVTVSSVAAVVGAEVAAASSVDAFFTSLVTFLTFLEPADAGIDSDSSTFRVLGSTSLTSLNSLMSSAFSGTTGAAVVVTSASLVADSSASWFKTLGSRVFTCLNASIFSASCGMTMPGSPKVVCLFSSEGKTVVLRSSLGSSTAFGSSTFGSSTFGSSADLPVTAATTPPRPTAPATAARPPASGIFDSVDDALTKSSG</sequence>
<evidence type="ECO:0000256" key="1">
    <source>
        <dbReference type="SAM" id="MobiDB-lite"/>
    </source>
</evidence>
<organism evidence="2 3">
    <name type="scientific">Kuraishia capsulata CBS 1993</name>
    <dbReference type="NCBI Taxonomy" id="1382522"/>
    <lineage>
        <taxon>Eukaryota</taxon>
        <taxon>Fungi</taxon>
        <taxon>Dikarya</taxon>
        <taxon>Ascomycota</taxon>
        <taxon>Saccharomycotina</taxon>
        <taxon>Pichiomycetes</taxon>
        <taxon>Pichiales</taxon>
        <taxon>Pichiaceae</taxon>
        <taxon>Kuraishia</taxon>
    </lineage>
</organism>
<dbReference type="RefSeq" id="XP_022456110.1">
    <property type="nucleotide sequence ID" value="XM_022604553.1"/>
</dbReference>
<protein>
    <submittedName>
        <fullName evidence="2">Uncharacterized protein</fullName>
    </submittedName>
</protein>
<reference evidence="2" key="2">
    <citation type="submission" date="2014-02" db="EMBL/GenBank/DDBJ databases">
        <title>Complete DNA sequence of /Kuraishia capsulata/ illustrates novel genomic features among budding yeasts (/Saccharomycotina/).</title>
        <authorList>
            <person name="Morales L."/>
            <person name="Noel B."/>
            <person name="Porcel B."/>
            <person name="Marcet-Houben M."/>
            <person name="Hullo M-F."/>
            <person name="Sacerdot C."/>
            <person name="Tekaia F."/>
            <person name="Leh-Louis V."/>
            <person name="Despons L."/>
            <person name="Khanna V."/>
            <person name="Aury J-M."/>
            <person name="Barbe V."/>
            <person name="Couloux A."/>
            <person name="Labadie K."/>
            <person name="Pelletier E."/>
            <person name="Souciet J-L."/>
            <person name="Boekhout T."/>
            <person name="Gabaldon T."/>
            <person name="Wincker P."/>
            <person name="Dujon B."/>
        </authorList>
    </citation>
    <scope>NUCLEOTIDE SEQUENCE</scope>
    <source>
        <strain evidence="2">CBS 1993</strain>
    </source>
</reference>
<gene>
    <name evidence="2" type="ORF">KUCA_T00000052001</name>
</gene>
<feature type="region of interest" description="Disordered" evidence="1">
    <location>
        <begin position="233"/>
        <end position="271"/>
    </location>
</feature>
<proteinExistence type="predicted"/>
<keyword evidence="3" id="KW-1185">Reference proteome</keyword>
<name>W6MIC5_9ASCO</name>
<dbReference type="AlphaFoldDB" id="W6MIC5"/>
<dbReference type="OrthoDB" id="10673319at2759"/>
<reference evidence="2" key="1">
    <citation type="submission" date="2013-12" db="EMBL/GenBank/DDBJ databases">
        <authorList>
            <person name="Genoscope - CEA"/>
        </authorList>
    </citation>
    <scope>NUCLEOTIDE SEQUENCE</scope>
    <source>
        <strain evidence="2">CBS 1993</strain>
    </source>
</reference>
<accession>W6MIC5</accession>
<evidence type="ECO:0000313" key="2">
    <source>
        <dbReference type="EMBL" id="CDK24092.1"/>
    </source>
</evidence>
<feature type="compositionally biased region" description="Low complexity" evidence="1">
    <location>
        <begin position="233"/>
        <end position="255"/>
    </location>
</feature>
<evidence type="ECO:0000313" key="3">
    <source>
        <dbReference type="Proteomes" id="UP000019384"/>
    </source>
</evidence>